<keyword evidence="1" id="KW-0732">Signal</keyword>
<dbReference type="AlphaFoldDB" id="B2WEX5"/>
<evidence type="ECO:0000313" key="3">
    <source>
        <dbReference type="Proteomes" id="UP000001471"/>
    </source>
</evidence>
<organism evidence="2 3">
    <name type="scientific">Pyrenophora tritici-repentis (strain Pt-1C-BFP)</name>
    <name type="common">Wheat tan spot fungus</name>
    <name type="synonym">Drechslera tritici-repentis</name>
    <dbReference type="NCBI Taxonomy" id="426418"/>
    <lineage>
        <taxon>Eukaryota</taxon>
        <taxon>Fungi</taxon>
        <taxon>Dikarya</taxon>
        <taxon>Ascomycota</taxon>
        <taxon>Pezizomycotina</taxon>
        <taxon>Dothideomycetes</taxon>
        <taxon>Pleosporomycetidae</taxon>
        <taxon>Pleosporales</taxon>
        <taxon>Pleosporineae</taxon>
        <taxon>Pleosporaceae</taxon>
        <taxon>Pyrenophora</taxon>
    </lineage>
</organism>
<accession>B2WEX5</accession>
<evidence type="ECO:0000313" key="2">
    <source>
        <dbReference type="EMBL" id="EDU51055.1"/>
    </source>
</evidence>
<dbReference type="EMBL" id="DS231623">
    <property type="protein sequence ID" value="EDU51055.1"/>
    <property type="molecule type" value="Genomic_DNA"/>
</dbReference>
<proteinExistence type="predicted"/>
<name>B2WEX5_PYRTR</name>
<feature type="signal peptide" evidence="1">
    <location>
        <begin position="1"/>
        <end position="18"/>
    </location>
</feature>
<sequence>MKIPSIAIISSLAVVATAADYPAMKFGPPSNWCSFLSAHPEDKYYCGPRTTVAAAEPDPIITAVETSHGDSSTVI</sequence>
<dbReference type="InParanoid" id="B2WEX5"/>
<evidence type="ECO:0000256" key="1">
    <source>
        <dbReference type="SAM" id="SignalP"/>
    </source>
</evidence>
<protein>
    <submittedName>
        <fullName evidence="2">Uncharacterized protein</fullName>
    </submittedName>
</protein>
<gene>
    <name evidence="2" type="ORF">PTRG_08136</name>
</gene>
<dbReference type="Proteomes" id="UP000001471">
    <property type="component" value="Unassembled WGS sequence"/>
</dbReference>
<dbReference type="HOGENOM" id="CLU_2672303_0_0_1"/>
<reference evidence="3" key="1">
    <citation type="journal article" date="2013" name="G3 (Bethesda)">
        <title>Comparative genomics of a plant-pathogenic fungus, Pyrenophora tritici-repentis, reveals transduplication and the impact of repeat elements on pathogenicity and population divergence.</title>
        <authorList>
            <person name="Manning V.A."/>
            <person name="Pandelova I."/>
            <person name="Dhillon B."/>
            <person name="Wilhelm L.J."/>
            <person name="Goodwin S.B."/>
            <person name="Berlin A.M."/>
            <person name="Figueroa M."/>
            <person name="Freitag M."/>
            <person name="Hane J.K."/>
            <person name="Henrissat B."/>
            <person name="Holman W.H."/>
            <person name="Kodira C.D."/>
            <person name="Martin J."/>
            <person name="Oliver R.P."/>
            <person name="Robbertse B."/>
            <person name="Schackwitz W."/>
            <person name="Schwartz D.C."/>
            <person name="Spatafora J.W."/>
            <person name="Turgeon B.G."/>
            <person name="Yandava C."/>
            <person name="Young S."/>
            <person name="Zhou S."/>
            <person name="Zeng Q."/>
            <person name="Grigoriev I.V."/>
            <person name="Ma L.-J."/>
            <person name="Ciuffetti L.M."/>
        </authorList>
    </citation>
    <scope>NUCLEOTIDE SEQUENCE [LARGE SCALE GENOMIC DNA]</scope>
    <source>
        <strain evidence="3">Pt-1C-BFP</strain>
    </source>
</reference>
<feature type="chain" id="PRO_5002784910" evidence="1">
    <location>
        <begin position="19"/>
        <end position="75"/>
    </location>
</feature>